<evidence type="ECO:0000256" key="3">
    <source>
        <dbReference type="ARBA" id="ARBA00022448"/>
    </source>
</evidence>
<dbReference type="PANTHER" id="PTHR30386">
    <property type="entry name" value="MEMBRANE FUSION SUBUNIT OF EMRAB-TOLC MULTIDRUG EFFLUX PUMP"/>
    <property type="match status" value="1"/>
</dbReference>
<dbReference type="PANTHER" id="PTHR30386:SF28">
    <property type="entry name" value="EXPORTED PROTEIN"/>
    <property type="match status" value="1"/>
</dbReference>
<comment type="subcellular location">
    <subcellularLocation>
        <location evidence="1">Membrane</location>
        <topology evidence="1">Single-pass membrane protein</topology>
    </subcellularLocation>
</comment>
<comment type="similarity">
    <text evidence="2">Belongs to the membrane fusion protein (MFP) (TC 8.A.1) family.</text>
</comment>
<dbReference type="OrthoDB" id="9775513at2"/>
<keyword evidence="12" id="KW-1185">Reference proteome</keyword>
<dbReference type="InterPro" id="IPR058709">
    <property type="entry name" value="BSH_RND-rel"/>
</dbReference>
<dbReference type="PRINTS" id="PR01490">
    <property type="entry name" value="RTXTOXIND"/>
</dbReference>
<evidence type="ECO:0000313" key="11">
    <source>
        <dbReference type="EMBL" id="PSU30467.1"/>
    </source>
</evidence>
<dbReference type="Proteomes" id="UP000241222">
    <property type="component" value="Unassembled WGS sequence"/>
</dbReference>
<dbReference type="InterPro" id="IPR058982">
    <property type="entry name" value="Beta-barrel_AprE"/>
</dbReference>
<dbReference type="GO" id="GO:0016020">
    <property type="term" value="C:membrane"/>
    <property type="evidence" value="ECO:0007669"/>
    <property type="project" value="UniProtKB-SubCell"/>
</dbReference>
<keyword evidence="6 8" id="KW-0472">Membrane</keyword>
<dbReference type="AlphaFoldDB" id="A0A2T3IQ37"/>
<evidence type="ECO:0000256" key="5">
    <source>
        <dbReference type="ARBA" id="ARBA00022989"/>
    </source>
</evidence>
<dbReference type="GO" id="GO:0055085">
    <property type="term" value="P:transmembrane transport"/>
    <property type="evidence" value="ECO:0007669"/>
    <property type="project" value="InterPro"/>
</dbReference>
<dbReference type="GO" id="GO:0009306">
    <property type="term" value="P:protein secretion"/>
    <property type="evidence" value="ECO:0007669"/>
    <property type="project" value="InterPro"/>
</dbReference>
<feature type="transmembrane region" description="Helical" evidence="8">
    <location>
        <begin position="25"/>
        <end position="45"/>
    </location>
</feature>
<feature type="coiled-coil region" evidence="7">
    <location>
        <begin position="114"/>
        <end position="159"/>
    </location>
</feature>
<evidence type="ECO:0000256" key="8">
    <source>
        <dbReference type="SAM" id="Phobius"/>
    </source>
</evidence>
<name>A0A2T3IQ37_9GAMM</name>
<evidence type="ECO:0000256" key="2">
    <source>
        <dbReference type="ARBA" id="ARBA00009477"/>
    </source>
</evidence>
<keyword evidence="7" id="KW-0175">Coiled coil</keyword>
<accession>A0A2T3IQ37</accession>
<reference evidence="11 12" key="1">
    <citation type="submission" date="2018-03" db="EMBL/GenBank/DDBJ databases">
        <title>Whole genome sequencing of Histamine producing bacteria.</title>
        <authorList>
            <person name="Butler K."/>
        </authorList>
    </citation>
    <scope>NUCLEOTIDE SEQUENCE [LARGE SCALE GENOMIC DNA]</scope>
    <source>
        <strain evidence="11 12">JCM 13586</strain>
    </source>
</reference>
<dbReference type="InterPro" id="IPR050739">
    <property type="entry name" value="MFP"/>
</dbReference>
<feature type="domain" description="AprE-like beta-barrel" evidence="9">
    <location>
        <begin position="298"/>
        <end position="391"/>
    </location>
</feature>
<feature type="coiled-coil region" evidence="7">
    <location>
        <begin position="237"/>
        <end position="264"/>
    </location>
</feature>
<evidence type="ECO:0000256" key="6">
    <source>
        <dbReference type="ARBA" id="ARBA00023136"/>
    </source>
</evidence>
<keyword evidence="3" id="KW-0813">Transport</keyword>
<dbReference type="EMBL" id="PYMH01000016">
    <property type="protein sequence ID" value="PSU30467.1"/>
    <property type="molecule type" value="Genomic_DNA"/>
</dbReference>
<evidence type="ECO:0000256" key="7">
    <source>
        <dbReference type="SAM" id="Coils"/>
    </source>
</evidence>
<evidence type="ECO:0000313" key="12">
    <source>
        <dbReference type="Proteomes" id="UP000241222"/>
    </source>
</evidence>
<keyword evidence="5 8" id="KW-1133">Transmembrane helix</keyword>
<organism evidence="11 12">
    <name type="scientific">Photobacterium lutimaris</name>
    <dbReference type="NCBI Taxonomy" id="388278"/>
    <lineage>
        <taxon>Bacteria</taxon>
        <taxon>Pseudomonadati</taxon>
        <taxon>Pseudomonadota</taxon>
        <taxon>Gammaproteobacteria</taxon>
        <taxon>Vibrionales</taxon>
        <taxon>Vibrionaceae</taxon>
        <taxon>Photobacterium</taxon>
    </lineage>
</organism>
<evidence type="ECO:0000256" key="1">
    <source>
        <dbReference type="ARBA" id="ARBA00004167"/>
    </source>
</evidence>
<evidence type="ECO:0000259" key="9">
    <source>
        <dbReference type="Pfam" id="PF26002"/>
    </source>
</evidence>
<evidence type="ECO:0000259" key="10">
    <source>
        <dbReference type="Pfam" id="PF26018"/>
    </source>
</evidence>
<protein>
    <submittedName>
        <fullName evidence="11">HlyD family secretion protein</fullName>
    </submittedName>
</protein>
<sequence length="413" mass="46918">MLFRKEAIQAQRNRLLGQVVVYQPVSIYIACATIFVIFLLLIIYISQSHYSRKETVKGYLIPKKGVVKVYSNRTGVIENLFVGEGDQVNQGEAIAKIQNSQSLSTGVELSIALSKELLIQIQVLEQELTVIEQMYNKDLSRIERQLEQQRKSLSAIQKAKATSTKKLSLKEKQFKNNQKLYEKGFLSFNQLSIIQEKYFDVLESHDRLEKELASIHVDISISESEWLSLPEKKKLKQIAIKRQISELNAQRIELNNQYEFIKKAPESGIVTAIQPTIGTRISIDTPLLSIIPTNSPLEIELLLPTKSAGFVQLGDKVNIRFDAFPYQKFGFITGKVSSIDKALILPTDKVLPIKVDEAMYRVRVKLEKQYISAYGKKFPLKVGMIADADIILEKRSLLEWLLDPIYAVKGKLG</sequence>
<dbReference type="PROSITE" id="PS00543">
    <property type="entry name" value="HLYD_FAMILY"/>
    <property type="match status" value="1"/>
</dbReference>
<gene>
    <name evidence="11" type="ORF">C9I99_23105</name>
</gene>
<dbReference type="Pfam" id="PF26018">
    <property type="entry name" value="BSH_RND_rel"/>
    <property type="match status" value="1"/>
</dbReference>
<dbReference type="Gene3D" id="2.40.30.170">
    <property type="match status" value="1"/>
</dbReference>
<dbReference type="Pfam" id="PF26002">
    <property type="entry name" value="Beta-barrel_AprE"/>
    <property type="match status" value="1"/>
</dbReference>
<evidence type="ECO:0000256" key="4">
    <source>
        <dbReference type="ARBA" id="ARBA00022692"/>
    </source>
</evidence>
<comment type="caution">
    <text evidence="11">The sequence shown here is derived from an EMBL/GenBank/DDBJ whole genome shotgun (WGS) entry which is preliminary data.</text>
</comment>
<keyword evidence="4 8" id="KW-0812">Transmembrane</keyword>
<proteinExistence type="inferred from homology"/>
<dbReference type="Gene3D" id="2.40.50.100">
    <property type="match status" value="1"/>
</dbReference>
<feature type="domain" description="RND related barrel-sandwich hybrid" evidence="10">
    <location>
        <begin position="68"/>
        <end position="200"/>
    </location>
</feature>
<dbReference type="InterPro" id="IPR006144">
    <property type="entry name" value="Secretion_HlyD_CS"/>
</dbReference>